<keyword evidence="5 7" id="KW-0472">Membrane</keyword>
<comment type="subcellular location">
    <subcellularLocation>
        <location evidence="1">Cell membrane</location>
    </subcellularLocation>
</comment>
<reference evidence="8 9" key="1">
    <citation type="submission" date="2016-05" db="EMBL/GenBank/DDBJ databases">
        <title>Microbial solvent formation.</title>
        <authorList>
            <person name="Poehlein A."/>
            <person name="Montoya Solano J.D."/>
            <person name="Flitsch S."/>
            <person name="Krabben P."/>
            <person name="Duerre P."/>
            <person name="Daniel R."/>
        </authorList>
    </citation>
    <scope>NUCLEOTIDE SEQUENCE [LARGE SCALE GENOMIC DNA]</scope>
    <source>
        <strain evidence="8 9">DSM 53</strain>
    </source>
</reference>
<evidence type="ECO:0000256" key="6">
    <source>
        <dbReference type="SAM" id="Coils"/>
    </source>
</evidence>
<gene>
    <name evidence="8" type="ORF">CLBCK_21340</name>
</gene>
<dbReference type="Proteomes" id="UP000190973">
    <property type="component" value="Unassembled WGS sequence"/>
</dbReference>
<dbReference type="GO" id="GO:0016020">
    <property type="term" value="C:membrane"/>
    <property type="evidence" value="ECO:0007669"/>
    <property type="project" value="InterPro"/>
</dbReference>
<dbReference type="GO" id="GO:0044781">
    <property type="term" value="P:bacterial-type flagellum organization"/>
    <property type="evidence" value="ECO:0007669"/>
    <property type="project" value="InterPro"/>
</dbReference>
<evidence type="ECO:0000256" key="1">
    <source>
        <dbReference type="ARBA" id="ARBA00004236"/>
    </source>
</evidence>
<keyword evidence="3 7" id="KW-0812">Transmembrane</keyword>
<dbReference type="RefSeq" id="WP_077838740.1">
    <property type="nucleotide sequence ID" value="NZ_JABTAE010000001.1"/>
</dbReference>
<dbReference type="InterPro" id="IPR022781">
    <property type="entry name" value="Flagellar_biosynth_FliO"/>
</dbReference>
<accession>A0A1S8S8E9</accession>
<evidence type="ECO:0000256" key="3">
    <source>
        <dbReference type="ARBA" id="ARBA00022692"/>
    </source>
</evidence>
<evidence type="ECO:0000256" key="5">
    <source>
        <dbReference type="ARBA" id="ARBA00023136"/>
    </source>
</evidence>
<organism evidence="8 9">
    <name type="scientific">Clostridium beijerinckii</name>
    <name type="common">Clostridium MP</name>
    <dbReference type="NCBI Taxonomy" id="1520"/>
    <lineage>
        <taxon>Bacteria</taxon>
        <taxon>Bacillati</taxon>
        <taxon>Bacillota</taxon>
        <taxon>Clostridia</taxon>
        <taxon>Eubacteriales</taxon>
        <taxon>Clostridiaceae</taxon>
        <taxon>Clostridium</taxon>
    </lineage>
</organism>
<feature type="transmembrane region" description="Helical" evidence="7">
    <location>
        <begin position="6"/>
        <end position="27"/>
    </location>
</feature>
<proteinExistence type="predicted"/>
<comment type="caution">
    <text evidence="8">The sequence shown here is derived from an EMBL/GenBank/DDBJ whole genome shotgun (WGS) entry which is preliminary data.</text>
</comment>
<dbReference type="AlphaFoldDB" id="A0A1S8S8E9"/>
<evidence type="ECO:0000256" key="4">
    <source>
        <dbReference type="ARBA" id="ARBA00022989"/>
    </source>
</evidence>
<evidence type="ECO:0000256" key="7">
    <source>
        <dbReference type="SAM" id="Phobius"/>
    </source>
</evidence>
<keyword evidence="6" id="KW-0175">Coiled coil</keyword>
<evidence type="ECO:0000313" key="8">
    <source>
        <dbReference type="EMBL" id="OOM61768.1"/>
    </source>
</evidence>
<dbReference type="Pfam" id="PF04347">
    <property type="entry name" value="FliO"/>
    <property type="match status" value="1"/>
</dbReference>
<sequence length="132" mass="15036">MNFGFLGMIVQLILALGVTLGLIFLSFKLANSKFNVINSNKYIKVIERVQVTKDNSILIVKIGEKGYIMTSTAGHMEKLSELSKEEIDNIEEDKKKASQEMAEYYTSLILKSKKNFSKITKNIKSKEEKHEK</sequence>
<feature type="coiled-coil region" evidence="6">
    <location>
        <begin position="76"/>
        <end position="107"/>
    </location>
</feature>
<name>A0A1S8S8E9_CLOBE</name>
<dbReference type="EMBL" id="LZZI01000031">
    <property type="protein sequence ID" value="OOM61768.1"/>
    <property type="molecule type" value="Genomic_DNA"/>
</dbReference>
<keyword evidence="2" id="KW-1003">Cell membrane</keyword>
<protein>
    <recommendedName>
        <fullName evidence="10">Flagellar formation protein</fullName>
    </recommendedName>
</protein>
<evidence type="ECO:0000256" key="2">
    <source>
        <dbReference type="ARBA" id="ARBA00022475"/>
    </source>
</evidence>
<keyword evidence="4 7" id="KW-1133">Transmembrane helix</keyword>
<evidence type="ECO:0008006" key="10">
    <source>
        <dbReference type="Google" id="ProtNLM"/>
    </source>
</evidence>
<evidence type="ECO:0000313" key="9">
    <source>
        <dbReference type="Proteomes" id="UP000190973"/>
    </source>
</evidence>